<proteinExistence type="predicted"/>
<name>A0A6J4KWV1_9ACTN</name>
<gene>
    <name evidence="1" type="ORF">AVDCRST_MAG46-624</name>
</gene>
<dbReference type="AlphaFoldDB" id="A0A6J4KWV1"/>
<reference evidence="1" key="1">
    <citation type="submission" date="2020-02" db="EMBL/GenBank/DDBJ databases">
        <authorList>
            <person name="Meier V. D."/>
        </authorList>
    </citation>
    <scope>NUCLEOTIDE SEQUENCE</scope>
    <source>
        <strain evidence="1">AVDCRST_MAG46</strain>
    </source>
</reference>
<organism evidence="1">
    <name type="scientific">uncultured Nocardioidaceae bacterium</name>
    <dbReference type="NCBI Taxonomy" id="253824"/>
    <lineage>
        <taxon>Bacteria</taxon>
        <taxon>Bacillati</taxon>
        <taxon>Actinomycetota</taxon>
        <taxon>Actinomycetes</taxon>
        <taxon>Propionibacteriales</taxon>
        <taxon>Nocardioidaceae</taxon>
        <taxon>environmental samples</taxon>
    </lineage>
</organism>
<accession>A0A6J4KWV1</accession>
<dbReference type="EMBL" id="CADCUD010000050">
    <property type="protein sequence ID" value="CAA9317813.1"/>
    <property type="molecule type" value="Genomic_DNA"/>
</dbReference>
<protein>
    <submittedName>
        <fullName evidence="1">Uncharacterized protein</fullName>
    </submittedName>
</protein>
<sequence length="352" mass="38051">MHDTYAAELVPQHHDRALDARMQVDVGVGGRVHVRVLLHRRDKRGDASRGVLDLVHQGFGLHRVADPPQRRLDRLVADGRGGLVDPGGVEAGRDQHLGKVVGALDAEPLQAVDELILGIGALHRRQCGPLGGARCDGALLQLDELDDRGPVEVGGGDHAQLVAHAGHPLTQLRRGAHRGRGRVVQLVCQVGRQRAELGEVLALPDLRLAVAHAQVQAVEQVHRHREPGAHQVREVLGRQAQEAAGFGRHDRCVVELVRLDVRADRSCVGAAVARVQELHVLTAEAAQQLQATGEQHEQMGRRLALAADDGPLVERAPLAALGDPGELLVAEPLEEEQRTDLVEVERVHESAR</sequence>
<evidence type="ECO:0000313" key="1">
    <source>
        <dbReference type="EMBL" id="CAA9317813.1"/>
    </source>
</evidence>